<comment type="similarity">
    <text evidence="2">Belongs to the FRG1 family.</text>
</comment>
<dbReference type="GO" id="GO:0005730">
    <property type="term" value="C:nucleolus"/>
    <property type="evidence" value="ECO:0007669"/>
    <property type="project" value="UniProtKB-SubCell"/>
</dbReference>
<sequence length="271" mass="29524">MVKPLTFKGDKKPKKRKRAAADGGEGAAGGSKDRALVAATAEEEAANDDSWVSADSVGDISGPVMIVLPTEKPSALSCDVNGKVFAIDIENIVDANPASSEPHDVRQVWVANRVAGTESFRLKGHHGKYLSCDKIGQLSAGADAVSPLESFNIKPDAETGKFQLTTLRDTYISAKTSESNGKPGVQVRGDAEAESVSTTVRVRMQARFKPKLKASKEEKLQSKISRRELEEAAGRRLEEDEVRILKRARKEGDYHERLLEIKVKNKHDKFG</sequence>
<dbReference type="Proteomes" id="UP000696573">
    <property type="component" value="Unassembled WGS sequence"/>
</dbReference>
<reference evidence="5" key="1">
    <citation type="submission" date="2021-10" db="EMBL/GenBank/DDBJ databases">
        <authorList>
            <person name="Piombo E."/>
        </authorList>
    </citation>
    <scope>NUCLEOTIDE SEQUENCE</scope>
</reference>
<dbReference type="AlphaFoldDB" id="A0A9N9YBD2"/>
<evidence type="ECO:0000256" key="4">
    <source>
        <dbReference type="SAM" id="MobiDB-lite"/>
    </source>
</evidence>
<dbReference type="PANTHER" id="PTHR12928:SF0">
    <property type="entry name" value="FSHD REGION GENE 1"/>
    <property type="match status" value="1"/>
</dbReference>
<dbReference type="EMBL" id="CABFNQ020000444">
    <property type="protein sequence ID" value="CAH0014991.1"/>
    <property type="molecule type" value="Genomic_DNA"/>
</dbReference>
<comment type="subcellular location">
    <subcellularLocation>
        <location evidence="1">Nucleus</location>
        <location evidence="1">Nucleolus</location>
    </subcellularLocation>
</comment>
<name>A0A9N9YBD2_9HYPO</name>
<dbReference type="Gene3D" id="2.80.10.50">
    <property type="match status" value="1"/>
</dbReference>
<organism evidence="5 6">
    <name type="scientific">Clonostachys rhizophaga</name>
    <dbReference type="NCBI Taxonomy" id="160324"/>
    <lineage>
        <taxon>Eukaryota</taxon>
        <taxon>Fungi</taxon>
        <taxon>Dikarya</taxon>
        <taxon>Ascomycota</taxon>
        <taxon>Pezizomycotina</taxon>
        <taxon>Sordariomycetes</taxon>
        <taxon>Hypocreomycetidae</taxon>
        <taxon>Hypocreales</taxon>
        <taxon>Bionectriaceae</taxon>
        <taxon>Clonostachys</taxon>
    </lineage>
</organism>
<dbReference type="InterPro" id="IPR010414">
    <property type="entry name" value="FRG1"/>
</dbReference>
<evidence type="ECO:0000256" key="1">
    <source>
        <dbReference type="ARBA" id="ARBA00004604"/>
    </source>
</evidence>
<dbReference type="GO" id="GO:0071013">
    <property type="term" value="C:catalytic step 2 spliceosome"/>
    <property type="evidence" value="ECO:0007669"/>
    <property type="project" value="TreeGrafter"/>
</dbReference>
<proteinExistence type="inferred from homology"/>
<evidence type="ECO:0000313" key="6">
    <source>
        <dbReference type="Proteomes" id="UP000696573"/>
    </source>
</evidence>
<dbReference type="InterPro" id="IPR008999">
    <property type="entry name" value="Actin-crosslinking"/>
</dbReference>
<dbReference type="OrthoDB" id="5539371at2759"/>
<keyword evidence="3" id="KW-0539">Nucleus</keyword>
<gene>
    <name evidence="5" type="ORF">CRHIZ90672A_00000831</name>
</gene>
<feature type="compositionally biased region" description="Basic and acidic residues" evidence="4">
    <location>
        <begin position="214"/>
        <end position="236"/>
    </location>
</feature>
<feature type="region of interest" description="Disordered" evidence="4">
    <location>
        <begin position="1"/>
        <end position="53"/>
    </location>
</feature>
<evidence type="ECO:0000256" key="2">
    <source>
        <dbReference type="ARBA" id="ARBA00010878"/>
    </source>
</evidence>
<feature type="region of interest" description="Disordered" evidence="4">
    <location>
        <begin position="212"/>
        <end position="236"/>
    </location>
</feature>
<evidence type="ECO:0000313" key="5">
    <source>
        <dbReference type="EMBL" id="CAH0014991.1"/>
    </source>
</evidence>
<dbReference type="CDD" id="cd23339">
    <property type="entry name" value="beta-trefoil_FSCN_fungal_FRG1-like"/>
    <property type="match status" value="1"/>
</dbReference>
<dbReference type="PANTHER" id="PTHR12928">
    <property type="entry name" value="FRG1 PROTEIN"/>
    <property type="match status" value="1"/>
</dbReference>
<evidence type="ECO:0008006" key="7">
    <source>
        <dbReference type="Google" id="ProtNLM"/>
    </source>
</evidence>
<accession>A0A9N9YBD2</accession>
<dbReference type="SUPFAM" id="SSF50405">
    <property type="entry name" value="Actin-crosslinking proteins"/>
    <property type="match status" value="1"/>
</dbReference>
<dbReference type="Pfam" id="PF06229">
    <property type="entry name" value="FRG1"/>
    <property type="match status" value="1"/>
</dbReference>
<protein>
    <recommendedName>
        <fullName evidence="7">Protein frg1</fullName>
    </recommendedName>
</protein>
<keyword evidence="6" id="KW-1185">Reference proteome</keyword>
<evidence type="ECO:0000256" key="3">
    <source>
        <dbReference type="ARBA" id="ARBA00023242"/>
    </source>
</evidence>
<dbReference type="GO" id="GO:0051015">
    <property type="term" value="F:actin filament binding"/>
    <property type="evidence" value="ECO:0007669"/>
    <property type="project" value="TreeGrafter"/>
</dbReference>
<comment type="caution">
    <text evidence="5">The sequence shown here is derived from an EMBL/GenBank/DDBJ whole genome shotgun (WGS) entry which is preliminary data.</text>
</comment>